<dbReference type="HOGENOM" id="CLU_062536_0_0_1"/>
<gene>
    <name evidence="1" type="primary">AlNc14C5G800</name>
    <name evidence="1" type="ORF">ALNC14_008880</name>
</gene>
<reference evidence="1" key="1">
    <citation type="journal article" date="2011" name="PLoS Biol.">
        <title>Gene gain and loss during evolution of obligate parasitism in the white rust pathogen of Arabidopsis thaliana.</title>
        <authorList>
            <person name="Kemen E."/>
            <person name="Gardiner A."/>
            <person name="Schultz-Larsen T."/>
            <person name="Kemen A.C."/>
            <person name="Balmuth A.L."/>
            <person name="Robert-Seilaniantz A."/>
            <person name="Bailey K."/>
            <person name="Holub E."/>
            <person name="Studholme D.J."/>
            <person name="Maclean D."/>
            <person name="Jones J.D."/>
        </authorList>
    </citation>
    <scope>NUCLEOTIDE SEQUENCE</scope>
</reference>
<dbReference type="InterPro" id="IPR023214">
    <property type="entry name" value="HAD_sf"/>
</dbReference>
<dbReference type="AlphaFoldDB" id="F0W121"/>
<organism evidence="1">
    <name type="scientific">Albugo laibachii Nc14</name>
    <dbReference type="NCBI Taxonomy" id="890382"/>
    <lineage>
        <taxon>Eukaryota</taxon>
        <taxon>Sar</taxon>
        <taxon>Stramenopiles</taxon>
        <taxon>Oomycota</taxon>
        <taxon>Peronosporomycetes</taxon>
        <taxon>Albuginales</taxon>
        <taxon>Albuginaceae</taxon>
        <taxon>Albugo</taxon>
    </lineage>
</organism>
<reference evidence="1" key="2">
    <citation type="submission" date="2011-02" db="EMBL/GenBank/DDBJ databases">
        <authorList>
            <person name="MacLean D."/>
        </authorList>
    </citation>
    <scope>NUCLEOTIDE SEQUENCE</scope>
</reference>
<evidence type="ECO:0000313" key="1">
    <source>
        <dbReference type="EMBL" id="CCA14745.1"/>
    </source>
</evidence>
<accession>F0W121</accession>
<proteinExistence type="predicted"/>
<dbReference type="EMBL" id="FR824050">
    <property type="protein sequence ID" value="CCA14745.1"/>
    <property type="molecule type" value="Genomic_DNA"/>
</dbReference>
<name>F0W121_9STRA</name>
<protein>
    <submittedName>
        <fullName evidence="1">AlNc14C5G800 protein</fullName>
    </submittedName>
</protein>
<dbReference type="Gene3D" id="3.40.50.1000">
    <property type="entry name" value="HAD superfamily/HAD-like"/>
    <property type="match status" value="1"/>
</dbReference>
<sequence length="372" mass="42876">MDGTIVTTAFVAPFFAYQIRTFRFAFSSQHVDEVFGFTTTKHKDCISEHATLTKCKDGNVNVKFENLVAEIKKMFAEYERDDDQKLEWDHRKAPPQEFINRLGALIVSWDKILFDYMDATTRRVKCDYVLTTLRYRLLYQMSLEKREKFMTELLQQNPRTPGYDEYEYQNKCRVRIRTNTPLLYEEQRALIQKSKEFKVTPFVISATANPYLYALNNHFKLKIEWKHMNGSYPIGLRHFMNSKALDDDILAGNGHANSGVEELQTMNLEALDKDVLAGNGHASSSLGKLETMNDIIQRECCQAVFVARNSMSDLYMLAGVLEMRGFALIQQDAGNDGDLFELKKRCKDLAHIQFFNSIKAIWTAEPIITSSA</sequence>